<comment type="caution">
    <text evidence="5">The sequence shown here is derived from an EMBL/GenBank/DDBJ whole genome shotgun (WGS) entry which is preliminary data.</text>
</comment>
<dbReference type="AlphaFoldDB" id="A0A7X6M0H3"/>
<dbReference type="SUPFAM" id="SSF52540">
    <property type="entry name" value="P-loop containing nucleoside triphosphate hydrolases"/>
    <property type="match status" value="1"/>
</dbReference>
<dbReference type="InterPro" id="IPR045076">
    <property type="entry name" value="MutS"/>
</dbReference>
<dbReference type="GO" id="GO:0005829">
    <property type="term" value="C:cytosol"/>
    <property type="evidence" value="ECO:0007669"/>
    <property type="project" value="TreeGrafter"/>
</dbReference>
<dbReference type="InterPro" id="IPR000432">
    <property type="entry name" value="DNA_mismatch_repair_MutS_C"/>
</dbReference>
<gene>
    <name evidence="5" type="ORF">HGA07_20250</name>
</gene>
<dbReference type="RefSeq" id="WP_051031933.1">
    <property type="nucleotide sequence ID" value="NZ_CAWPHS010000016.1"/>
</dbReference>
<organism evidence="5 6">
    <name type="scientific">Nocardia veterana</name>
    <dbReference type="NCBI Taxonomy" id="132249"/>
    <lineage>
        <taxon>Bacteria</taxon>
        <taxon>Bacillati</taxon>
        <taxon>Actinomycetota</taxon>
        <taxon>Actinomycetes</taxon>
        <taxon>Mycobacteriales</taxon>
        <taxon>Nocardiaceae</taxon>
        <taxon>Nocardia</taxon>
    </lineage>
</organism>
<evidence type="ECO:0000256" key="3">
    <source>
        <dbReference type="ARBA" id="ARBA00023125"/>
    </source>
</evidence>
<dbReference type="GO" id="GO:0140664">
    <property type="term" value="F:ATP-dependent DNA damage sensor activity"/>
    <property type="evidence" value="ECO:0007669"/>
    <property type="project" value="InterPro"/>
</dbReference>
<evidence type="ECO:0000256" key="2">
    <source>
        <dbReference type="ARBA" id="ARBA00022840"/>
    </source>
</evidence>
<keyword evidence="3" id="KW-0238">DNA-binding</keyword>
<evidence type="ECO:0000256" key="1">
    <source>
        <dbReference type="ARBA" id="ARBA00022741"/>
    </source>
</evidence>
<reference evidence="5 6" key="1">
    <citation type="submission" date="2020-04" db="EMBL/GenBank/DDBJ databases">
        <title>MicrobeNet Type strains.</title>
        <authorList>
            <person name="Nicholson A.C."/>
        </authorList>
    </citation>
    <scope>NUCLEOTIDE SEQUENCE [LARGE SCALE GENOMIC DNA]</scope>
    <source>
        <strain evidence="5 6">DSM 44445</strain>
    </source>
</reference>
<dbReference type="PANTHER" id="PTHR11361">
    <property type="entry name" value="DNA MISMATCH REPAIR PROTEIN MUTS FAMILY MEMBER"/>
    <property type="match status" value="1"/>
</dbReference>
<dbReference type="SMART" id="SM00534">
    <property type="entry name" value="MUTSac"/>
    <property type="match status" value="1"/>
</dbReference>
<dbReference type="InterPro" id="IPR027417">
    <property type="entry name" value="P-loop_NTPase"/>
</dbReference>
<evidence type="ECO:0000313" key="5">
    <source>
        <dbReference type="EMBL" id="NKY87947.1"/>
    </source>
</evidence>
<dbReference type="GO" id="GO:0005524">
    <property type="term" value="F:ATP binding"/>
    <property type="evidence" value="ECO:0007669"/>
    <property type="project" value="UniProtKB-KW"/>
</dbReference>
<dbReference type="EMBL" id="JAAXPE010000023">
    <property type="protein sequence ID" value="NKY87947.1"/>
    <property type="molecule type" value="Genomic_DNA"/>
</dbReference>
<keyword evidence="2" id="KW-0067">ATP-binding</keyword>
<dbReference type="Pfam" id="PF00488">
    <property type="entry name" value="MutS_V"/>
    <property type="match status" value="1"/>
</dbReference>
<sequence length="500" mass="54165">MKVRLLHPDGAEPTPPNHGDTVVADLGMPALFEALADTPPGVVDAIRAALTTTAADPAVIAHRHDVLTDSCARPRLLRQIHAIAAAATTVRRWPTGNRRRAHGKLVLALTPFAHQLDLLRRLRTVLDREAHHLTAAGWTDLIATTRQFDDTYLAAVHEHLRLLRFDRGLEIEAGLGAGNKIADIVVHEPRARRQRFGFARSADIFDTAHDGDVHSDPVVALKDTALAALADVVVAAADELHTFFLRLHESTAFYLGCLALRDRLDRAGIPYCLPRPYPAGALRLRCRGLRDLTLALGSEPNAVQGNDLDADGRSLLVITGANNGGKTTFARSLGAAQLMMQAGMFVLAEEFAADLRDGVFSQFVADEDRTLSYGKLVDELVRMNAMVDRIGPHGLLLCNEAFASTGERDATRITAPLLRALTESGVKVVFVTHLYDYARARHADAHPGDLFLRAERTAEGRRTHRVVPGAPEPGGHGDDIFAQVFGSPPVTPRDAGCSTP</sequence>
<feature type="domain" description="DNA mismatch repair proteins mutS family" evidence="4">
    <location>
        <begin position="313"/>
        <end position="487"/>
    </location>
</feature>
<accession>A0A7X6M0H3</accession>
<evidence type="ECO:0000313" key="6">
    <source>
        <dbReference type="Proteomes" id="UP000523447"/>
    </source>
</evidence>
<dbReference type="Proteomes" id="UP000523447">
    <property type="component" value="Unassembled WGS sequence"/>
</dbReference>
<dbReference type="PANTHER" id="PTHR11361:SF34">
    <property type="entry name" value="DNA MISMATCH REPAIR PROTEIN MSH1, MITOCHONDRIAL"/>
    <property type="match status" value="1"/>
</dbReference>
<dbReference type="GO" id="GO:0006298">
    <property type="term" value="P:mismatch repair"/>
    <property type="evidence" value="ECO:0007669"/>
    <property type="project" value="InterPro"/>
</dbReference>
<name>A0A7X6M0H3_9NOCA</name>
<protein>
    <submittedName>
        <fullName evidence="5">DNA mismatch repair protein</fullName>
    </submittedName>
</protein>
<proteinExistence type="predicted"/>
<keyword evidence="1" id="KW-0547">Nucleotide-binding</keyword>
<keyword evidence="6" id="KW-1185">Reference proteome</keyword>
<evidence type="ECO:0000259" key="4">
    <source>
        <dbReference type="SMART" id="SM00534"/>
    </source>
</evidence>
<dbReference type="Gene3D" id="3.40.50.300">
    <property type="entry name" value="P-loop containing nucleotide triphosphate hydrolases"/>
    <property type="match status" value="1"/>
</dbReference>
<dbReference type="GO" id="GO:0030983">
    <property type="term" value="F:mismatched DNA binding"/>
    <property type="evidence" value="ECO:0007669"/>
    <property type="project" value="InterPro"/>
</dbReference>